<dbReference type="Proteomes" id="UP000247810">
    <property type="component" value="Unassembled WGS sequence"/>
</dbReference>
<feature type="transmembrane region" description="Helical" evidence="6">
    <location>
        <begin position="52"/>
        <end position="71"/>
    </location>
</feature>
<dbReference type="PANTHER" id="PTHR42038">
    <property type="match status" value="1"/>
</dbReference>
<evidence type="ECO:0000256" key="4">
    <source>
        <dbReference type="ARBA" id="ARBA00022989"/>
    </source>
</evidence>
<dbReference type="Pfam" id="PF25129">
    <property type="entry name" value="Pyr4-TMTC"/>
    <property type="match status" value="1"/>
</dbReference>
<keyword evidence="8" id="KW-1185">Reference proteome</keyword>
<comment type="similarity">
    <text evidence="2">Belongs to the paxB family.</text>
</comment>
<evidence type="ECO:0000256" key="1">
    <source>
        <dbReference type="ARBA" id="ARBA00004141"/>
    </source>
</evidence>
<keyword evidence="4 6" id="KW-1133">Transmembrane helix</keyword>
<evidence type="ECO:0000256" key="3">
    <source>
        <dbReference type="ARBA" id="ARBA00022692"/>
    </source>
</evidence>
<comment type="subcellular location">
    <subcellularLocation>
        <location evidence="1">Membrane</location>
        <topology evidence="1">Multi-pass membrane protein</topology>
    </subcellularLocation>
</comment>
<accession>A0A319DN36</accession>
<evidence type="ECO:0000256" key="6">
    <source>
        <dbReference type="SAM" id="Phobius"/>
    </source>
</evidence>
<evidence type="ECO:0000313" key="7">
    <source>
        <dbReference type="EMBL" id="PYH99045.1"/>
    </source>
</evidence>
<keyword evidence="3 6" id="KW-0812">Transmembrane</keyword>
<dbReference type="GO" id="GO:0016829">
    <property type="term" value="F:lyase activity"/>
    <property type="evidence" value="ECO:0007669"/>
    <property type="project" value="InterPro"/>
</dbReference>
<dbReference type="PANTHER" id="PTHR42038:SF2">
    <property type="entry name" value="TERPENE CYCLASE AUSL"/>
    <property type="match status" value="1"/>
</dbReference>
<dbReference type="GO" id="GO:0016020">
    <property type="term" value="C:membrane"/>
    <property type="evidence" value="ECO:0007669"/>
    <property type="project" value="UniProtKB-SubCell"/>
</dbReference>
<protein>
    <submittedName>
        <fullName evidence="7">Uncharacterized protein</fullName>
    </submittedName>
</protein>
<gene>
    <name evidence="7" type="ORF">BO71DRAFT_405605</name>
</gene>
<evidence type="ECO:0000256" key="2">
    <source>
        <dbReference type="ARBA" id="ARBA00006757"/>
    </source>
</evidence>
<feature type="transmembrane region" description="Helical" evidence="6">
    <location>
        <begin position="77"/>
        <end position="94"/>
    </location>
</feature>
<dbReference type="EMBL" id="KZ825805">
    <property type="protein sequence ID" value="PYH99045.1"/>
    <property type="molecule type" value="Genomic_DNA"/>
</dbReference>
<feature type="transmembrane region" description="Helical" evidence="6">
    <location>
        <begin position="22"/>
        <end position="40"/>
    </location>
</feature>
<dbReference type="InterPro" id="IPR039020">
    <property type="entry name" value="PaxB-like"/>
</dbReference>
<keyword evidence="5 6" id="KW-0472">Membrane</keyword>
<dbReference type="VEuPathDB" id="FungiDB:BO71DRAFT_405605"/>
<organism evidence="7 8">
    <name type="scientific">Aspergillus ellipticus CBS 707.79</name>
    <dbReference type="NCBI Taxonomy" id="1448320"/>
    <lineage>
        <taxon>Eukaryota</taxon>
        <taxon>Fungi</taxon>
        <taxon>Dikarya</taxon>
        <taxon>Ascomycota</taxon>
        <taxon>Pezizomycotina</taxon>
        <taxon>Eurotiomycetes</taxon>
        <taxon>Eurotiomycetidae</taxon>
        <taxon>Eurotiales</taxon>
        <taxon>Aspergillaceae</taxon>
        <taxon>Aspergillus</taxon>
        <taxon>Aspergillus subgen. Circumdati</taxon>
    </lineage>
</organism>
<feature type="transmembrane region" description="Helical" evidence="6">
    <location>
        <begin position="229"/>
        <end position="247"/>
    </location>
</feature>
<dbReference type="OrthoDB" id="5294024at2759"/>
<proteinExistence type="inferred from homology"/>
<feature type="transmembrane region" description="Helical" evidence="6">
    <location>
        <begin position="114"/>
        <end position="134"/>
    </location>
</feature>
<sequence>MSVFYEVPPPSVPEFWTTVPKVTFAIGGWLWVLSYFLLAYETFRSKSYGMPIFAMANNFAWEIVYGCYFQDLWSKQIVGIIWAIVDTIIVYGTIKYGRNEWKHTPVVEKHLGKIVILFIAWCLWGHFAFMNWYFDYNIAHKQGKFYLGVEGPDPTELKFWAGEIAQMTLSATSLMQLIMRQHTGGVTWAICLERATRFIGSSFQPHGHLTLAWYYWPEAHGYYMSPPGVFMWVTSVVCDVVYPFVFYRIRQTERQLPDGRRVPGNTVLKDD</sequence>
<name>A0A319DN36_9EURO</name>
<reference evidence="7 8" key="1">
    <citation type="submission" date="2018-02" db="EMBL/GenBank/DDBJ databases">
        <title>The genomes of Aspergillus section Nigri reveals drivers in fungal speciation.</title>
        <authorList>
            <consortium name="DOE Joint Genome Institute"/>
            <person name="Vesth T.C."/>
            <person name="Nybo J."/>
            <person name="Theobald S."/>
            <person name="Brandl J."/>
            <person name="Frisvad J.C."/>
            <person name="Nielsen K.F."/>
            <person name="Lyhne E.K."/>
            <person name="Kogle M.E."/>
            <person name="Kuo A."/>
            <person name="Riley R."/>
            <person name="Clum A."/>
            <person name="Nolan M."/>
            <person name="Lipzen A."/>
            <person name="Salamov A."/>
            <person name="Henrissat B."/>
            <person name="Wiebenga A."/>
            <person name="De vries R.P."/>
            <person name="Grigoriev I.V."/>
            <person name="Mortensen U.H."/>
            <person name="Andersen M.R."/>
            <person name="Baker S.E."/>
        </authorList>
    </citation>
    <scope>NUCLEOTIDE SEQUENCE [LARGE SCALE GENOMIC DNA]</scope>
    <source>
        <strain evidence="7 8">CBS 707.79</strain>
    </source>
</reference>
<evidence type="ECO:0000313" key="8">
    <source>
        <dbReference type="Proteomes" id="UP000247810"/>
    </source>
</evidence>
<evidence type="ECO:0000256" key="5">
    <source>
        <dbReference type="ARBA" id="ARBA00023136"/>
    </source>
</evidence>
<dbReference type="AlphaFoldDB" id="A0A319DN36"/>